<evidence type="ECO:0000313" key="3">
    <source>
        <dbReference type="Proteomes" id="UP000077667"/>
    </source>
</evidence>
<feature type="signal peptide" evidence="1">
    <location>
        <begin position="1"/>
        <end position="18"/>
    </location>
</feature>
<dbReference type="EMBL" id="CP015772">
    <property type="protein sequence ID" value="ANH82883.1"/>
    <property type="molecule type" value="Genomic_DNA"/>
</dbReference>
<keyword evidence="3" id="KW-1185">Reference proteome</keyword>
<dbReference type="SUPFAM" id="SSF51126">
    <property type="entry name" value="Pectin lyase-like"/>
    <property type="match status" value="1"/>
</dbReference>
<proteinExistence type="predicted"/>
<dbReference type="STRING" id="1176587.A8C56_19515"/>
<dbReference type="SMART" id="SM00710">
    <property type="entry name" value="PbH1"/>
    <property type="match status" value="5"/>
</dbReference>
<dbReference type="InterPro" id="IPR011050">
    <property type="entry name" value="Pectin_lyase_fold/virulence"/>
</dbReference>
<protein>
    <submittedName>
        <fullName evidence="2">Coagulation factor 5/8 type domain-containing protein</fullName>
    </submittedName>
</protein>
<dbReference type="Gene3D" id="2.160.20.10">
    <property type="entry name" value="Single-stranded right-handed beta-helix, Pectin lyase-like"/>
    <property type="match status" value="1"/>
</dbReference>
<dbReference type="InterPro" id="IPR006626">
    <property type="entry name" value="PbH1"/>
</dbReference>
<name>A0A1A9I5P7_9BACT</name>
<dbReference type="RefSeq" id="WP_067759805.1">
    <property type="nucleotide sequence ID" value="NZ_CP015772.1"/>
</dbReference>
<dbReference type="OrthoDB" id="154460at2"/>
<dbReference type="Pfam" id="PF14592">
    <property type="entry name" value="Chondroitinas_B"/>
    <property type="match status" value="1"/>
</dbReference>
<keyword evidence="1" id="KW-0732">Signal</keyword>
<dbReference type="AlphaFoldDB" id="A0A1A9I5P7"/>
<evidence type="ECO:0000256" key="1">
    <source>
        <dbReference type="SAM" id="SignalP"/>
    </source>
</evidence>
<dbReference type="KEGG" id="nia:A8C56_19515"/>
<accession>A0A1A9I5P7</accession>
<evidence type="ECO:0000313" key="2">
    <source>
        <dbReference type="EMBL" id="ANH82883.1"/>
    </source>
</evidence>
<organism evidence="2 3">
    <name type="scientific">Niabella ginsenosidivorans</name>
    <dbReference type="NCBI Taxonomy" id="1176587"/>
    <lineage>
        <taxon>Bacteria</taxon>
        <taxon>Pseudomonadati</taxon>
        <taxon>Bacteroidota</taxon>
        <taxon>Chitinophagia</taxon>
        <taxon>Chitinophagales</taxon>
        <taxon>Chitinophagaceae</taxon>
        <taxon>Niabella</taxon>
    </lineage>
</organism>
<dbReference type="InterPro" id="IPR039513">
    <property type="entry name" value="PL-6"/>
</dbReference>
<sequence>MKGSIAALLIILCTACSAKNKMAAVLPSENVRVITVATAAELKAALSAAKPGDSIVLKDAVYSGKFVIENPGSEKNPIVLTGSRNAVLDAGDITTGYVLQLKASYWHLRGFTLKNGLKGLMTDGADNNIIDGILVTQTGEEGVHFRTFSSHNIIQNSTINNTGLNRPGYGEGIYIGSAKNNWEKYTAGKPDHCDDNKVLNNTIGPNVTAECIDVKEGTTGGLIDGNTFNAAGISGENSADSWMDIKGNNYRIENNKGINPSAPNFLDGYQVNCAYAGWGNNNVFKNNISEVNAPGYAINVRLKSSNGEVTGTVVYADNTAQHAGKGVSNIPLTQIK</sequence>
<dbReference type="InterPro" id="IPR012334">
    <property type="entry name" value="Pectin_lyas_fold"/>
</dbReference>
<reference evidence="2 3" key="1">
    <citation type="submission" date="2016-05" db="EMBL/GenBank/DDBJ databases">
        <title>Niabella ginsenosidivorans BS26 whole genome sequencing.</title>
        <authorList>
            <person name="Im W.T."/>
            <person name="Siddiqi M.Z."/>
        </authorList>
    </citation>
    <scope>NUCLEOTIDE SEQUENCE [LARGE SCALE GENOMIC DNA]</scope>
    <source>
        <strain evidence="2 3">BS26</strain>
    </source>
</reference>
<feature type="chain" id="PRO_5008389917" evidence="1">
    <location>
        <begin position="19"/>
        <end position="336"/>
    </location>
</feature>
<gene>
    <name evidence="2" type="ORF">A8C56_19515</name>
</gene>
<dbReference type="Proteomes" id="UP000077667">
    <property type="component" value="Chromosome"/>
</dbReference>